<proteinExistence type="predicted"/>
<dbReference type="OrthoDB" id="687110at2759"/>
<dbReference type="PANTHER" id="PTHR31027">
    <property type="entry name" value="NUCLEAR SEGREGATION PROTEIN BFR1"/>
    <property type="match status" value="1"/>
</dbReference>
<keyword evidence="4" id="KW-0539">Nucleus</keyword>
<dbReference type="GO" id="GO:1990904">
    <property type="term" value="C:ribonucleoprotein complex"/>
    <property type="evidence" value="ECO:0007669"/>
    <property type="project" value="TreeGrafter"/>
</dbReference>
<dbReference type="InterPro" id="IPR008395">
    <property type="entry name" value="Agenet-like_dom"/>
</dbReference>
<feature type="compositionally biased region" description="Low complexity" evidence="6">
    <location>
        <begin position="53"/>
        <end position="71"/>
    </location>
</feature>
<dbReference type="GO" id="GO:0006355">
    <property type="term" value="P:regulation of DNA-templated transcription"/>
    <property type="evidence" value="ECO:0007669"/>
    <property type="project" value="InterPro"/>
</dbReference>
<comment type="caution">
    <text evidence="8">The sequence shown here is derived from an EMBL/GenBank/DDBJ whole genome shotgun (WGS) entry which is preliminary data.</text>
</comment>
<evidence type="ECO:0000256" key="5">
    <source>
        <dbReference type="SAM" id="Coils"/>
    </source>
</evidence>
<sequence length="1034" mass="112673">MAAAASGSAPPPDAAGARRGRGRPRGSKRGRGRGRGRSPSLRRSKPSKRPRPSSRSPSGSPDGPHSSPPRGVDLSAPLPPGTDVEVRVDDDGFHGSWFEATVLDFTPARGYRHPARYTVKYAHLLADDDEGVLAEPFAPSHIRPRPPPPPPSPPPRFQTHDIVEAFHNEGWWSGIVVSAPAGSGSGAAGVTVAFPITREVIEFAPGLVRPRRDYVDGDWIPSQVAMVVRPKRAVKVYEVGDKVEVVRQRSAYGESWFLATVRVVVDDLSYVVEYFDLEEGEGGPEKATEYLHWWFIRPAVEHAPRESEFKLQPGAAVEAYCDGAWSPGVVRRVLGEGEYEIGIVAKKSEMLVTKVAPLLKPQYKWNGKQWKIATRKRRANSRRRSVSGNSPRSPVEVSSSDEEHSLGKSTLAEGSGHASVSEMDIPLSALCKSPESTHSPNSFVSEKNSLQGSHGIVNSVPMNGLLCASPGHSAPVDNQEILSDMVVTDGELNGPVSGRSVGGHDMLSITELRKKMASAPRNKKMASARRNSAVTRKQENPAKSLRVKKCVSDIKAGKMHPIQGLQGKIQLKGNMNFSTPDIVLALSVSGTGQTILSPDRLVSIGTKRGSSTKVLASKKLANRRGSKELCSSNSSLDVTRTVQQRGSKELAEPMEECPLALECLNSDTQKQLDRTLEDAQNITELSNQDLLPMVPPGFKSMDNGRGTNIHDTQFDEEPTGTTNSLIEPKGNDDMCTDHAATKLAESNHVMETAILCLDCPAQQARGKVDERSVLQNAGSSQCIIDSSPLRSCSAFESLLPSPQPFEDQALFVKNSPMWDLVEAMHVFKELPQQPHFLPLQEHAPLLREGMALGMMVSFADLVKVTMEASIDNSMEWFEDKIRTISHLEANGFSVQFMQSAMTDLVKIKSERTSYHVQIGKLDSKFVEKTASSSRVGALLDEKDIAAAELEQELGRIRQESQKIAKEKEKIDAELASIKTSLSGYEVLCNGVERYLCIKVGSDLCAVVMLCKSFGTVYVSVGIYGLGSLMKFRLL</sequence>
<feature type="region of interest" description="Disordered" evidence="6">
    <location>
        <begin position="374"/>
        <end position="418"/>
    </location>
</feature>
<organism evidence="8 9">
    <name type="scientific">Miscanthus lutarioriparius</name>
    <dbReference type="NCBI Taxonomy" id="422564"/>
    <lineage>
        <taxon>Eukaryota</taxon>
        <taxon>Viridiplantae</taxon>
        <taxon>Streptophyta</taxon>
        <taxon>Embryophyta</taxon>
        <taxon>Tracheophyta</taxon>
        <taxon>Spermatophyta</taxon>
        <taxon>Magnoliopsida</taxon>
        <taxon>Liliopsida</taxon>
        <taxon>Poales</taxon>
        <taxon>Poaceae</taxon>
        <taxon>PACMAD clade</taxon>
        <taxon>Panicoideae</taxon>
        <taxon>Andropogonodae</taxon>
        <taxon>Andropogoneae</taxon>
        <taxon>Saccharinae</taxon>
        <taxon>Miscanthus</taxon>
    </lineage>
</organism>
<keyword evidence="3" id="KW-0341">Growth regulation</keyword>
<feature type="domain" description="Agenet" evidence="7">
    <location>
        <begin position="235"/>
        <end position="304"/>
    </location>
</feature>
<feature type="coiled-coil region" evidence="5">
    <location>
        <begin position="939"/>
        <end position="969"/>
    </location>
</feature>
<feature type="region of interest" description="Disordered" evidence="6">
    <location>
        <begin position="710"/>
        <end position="730"/>
    </location>
</feature>
<feature type="domain" description="Agenet" evidence="7">
    <location>
        <begin position="155"/>
        <end position="216"/>
    </location>
</feature>
<dbReference type="PANTHER" id="PTHR31027:SF2">
    <property type="entry name" value="LEBERCILIN DOMAIN-CONTAINING PROTEIN"/>
    <property type="match status" value="1"/>
</dbReference>
<dbReference type="Pfam" id="PF05641">
    <property type="entry name" value="Agenet"/>
    <property type="match status" value="2"/>
</dbReference>
<evidence type="ECO:0000256" key="4">
    <source>
        <dbReference type="ARBA" id="ARBA00023242"/>
    </source>
</evidence>
<dbReference type="InterPro" id="IPR014002">
    <property type="entry name" value="Agenet_dom_plant"/>
</dbReference>
<evidence type="ECO:0000313" key="9">
    <source>
        <dbReference type="Proteomes" id="UP000604825"/>
    </source>
</evidence>
<dbReference type="PROSITE" id="PS00354">
    <property type="entry name" value="HMGI_Y"/>
    <property type="match status" value="1"/>
</dbReference>
<name>A0A811QD06_9POAL</name>
<feature type="domain" description="Agenet" evidence="7">
    <location>
        <begin position="309"/>
        <end position="367"/>
    </location>
</feature>
<protein>
    <recommendedName>
        <fullName evidence="7">Agenet domain-containing protein</fullName>
    </recommendedName>
</protein>
<dbReference type="GO" id="GO:0005783">
    <property type="term" value="C:endoplasmic reticulum"/>
    <property type="evidence" value="ECO:0007669"/>
    <property type="project" value="TreeGrafter"/>
</dbReference>
<feature type="compositionally biased region" description="Low complexity" evidence="6">
    <location>
        <begin position="386"/>
        <end position="395"/>
    </location>
</feature>
<dbReference type="EMBL" id="CAJGYO010000009">
    <property type="protein sequence ID" value="CAD6253547.1"/>
    <property type="molecule type" value="Genomic_DNA"/>
</dbReference>
<dbReference type="Proteomes" id="UP000604825">
    <property type="component" value="Unassembled WGS sequence"/>
</dbReference>
<feature type="region of interest" description="Disordered" evidence="6">
    <location>
        <begin position="137"/>
        <end position="158"/>
    </location>
</feature>
<dbReference type="InterPro" id="IPR000637">
    <property type="entry name" value="HMGI/Y_DNA-bd_CS"/>
</dbReference>
<evidence type="ECO:0000313" key="8">
    <source>
        <dbReference type="EMBL" id="CAD6253547.1"/>
    </source>
</evidence>
<dbReference type="Pfam" id="PF05266">
    <property type="entry name" value="DUF724"/>
    <property type="match status" value="1"/>
</dbReference>
<evidence type="ECO:0000256" key="6">
    <source>
        <dbReference type="SAM" id="MobiDB-lite"/>
    </source>
</evidence>
<evidence type="ECO:0000256" key="3">
    <source>
        <dbReference type="ARBA" id="ARBA00022604"/>
    </source>
</evidence>
<dbReference type="AlphaFoldDB" id="A0A811QD06"/>
<keyword evidence="9" id="KW-1185">Reference proteome</keyword>
<reference evidence="8" key="1">
    <citation type="submission" date="2020-10" db="EMBL/GenBank/DDBJ databases">
        <authorList>
            <person name="Han B."/>
            <person name="Lu T."/>
            <person name="Zhao Q."/>
            <person name="Huang X."/>
            <person name="Zhao Y."/>
        </authorList>
    </citation>
    <scope>NUCLEOTIDE SEQUENCE</scope>
</reference>
<gene>
    <name evidence="8" type="ORF">NCGR_LOCUS37172</name>
</gene>
<evidence type="ECO:0000256" key="2">
    <source>
        <dbReference type="ARBA" id="ARBA00022448"/>
    </source>
</evidence>
<feature type="compositionally biased region" description="Pro residues" evidence="6">
    <location>
        <begin position="145"/>
        <end position="156"/>
    </location>
</feature>
<dbReference type="GO" id="GO:0008298">
    <property type="term" value="P:intracellular mRNA localization"/>
    <property type="evidence" value="ECO:0007669"/>
    <property type="project" value="TreeGrafter"/>
</dbReference>
<keyword evidence="5" id="KW-0175">Coiled coil</keyword>
<keyword evidence="2" id="KW-0813">Transport</keyword>
<comment type="subcellular location">
    <subcellularLocation>
        <location evidence="1">Nucleus</location>
    </subcellularLocation>
</comment>
<feature type="compositionally biased region" description="Basic residues" evidence="6">
    <location>
        <begin position="18"/>
        <end position="52"/>
    </location>
</feature>
<feature type="compositionally biased region" description="Basic residues" evidence="6">
    <location>
        <begin position="374"/>
        <end position="385"/>
    </location>
</feature>
<dbReference type="GO" id="GO:0005634">
    <property type="term" value="C:nucleus"/>
    <property type="evidence" value="ECO:0007669"/>
    <property type="project" value="UniProtKB-SubCell"/>
</dbReference>
<dbReference type="GO" id="GO:0003729">
    <property type="term" value="F:mRNA binding"/>
    <property type="evidence" value="ECO:0007669"/>
    <property type="project" value="TreeGrafter"/>
</dbReference>
<dbReference type="InterPro" id="IPR007930">
    <property type="entry name" value="DUF724"/>
</dbReference>
<dbReference type="GO" id="GO:0042175">
    <property type="term" value="C:nuclear outer membrane-endoplasmic reticulum membrane network"/>
    <property type="evidence" value="ECO:0007669"/>
    <property type="project" value="TreeGrafter"/>
</dbReference>
<dbReference type="SMART" id="SM00743">
    <property type="entry name" value="Agenet"/>
    <property type="match status" value="4"/>
</dbReference>
<feature type="region of interest" description="Disordered" evidence="6">
    <location>
        <begin position="1"/>
        <end position="87"/>
    </location>
</feature>
<feature type="domain" description="Agenet" evidence="7">
    <location>
        <begin position="76"/>
        <end position="150"/>
    </location>
</feature>
<dbReference type="InterPro" id="IPR039604">
    <property type="entry name" value="Bfr1"/>
</dbReference>
<accession>A0A811QD06</accession>
<evidence type="ECO:0000256" key="1">
    <source>
        <dbReference type="ARBA" id="ARBA00004123"/>
    </source>
</evidence>
<feature type="region of interest" description="Disordered" evidence="6">
    <location>
        <begin position="515"/>
        <end position="544"/>
    </location>
</feature>
<evidence type="ECO:0000259" key="7">
    <source>
        <dbReference type="SMART" id="SM00743"/>
    </source>
</evidence>